<gene>
    <name evidence="1" type="ORF">C9927_04130</name>
</gene>
<dbReference type="PANTHER" id="PTHR33295">
    <property type="entry name" value="ATPASE"/>
    <property type="match status" value="1"/>
</dbReference>
<dbReference type="InterPro" id="IPR027417">
    <property type="entry name" value="P-loop_NTPase"/>
</dbReference>
<dbReference type="Pfam" id="PF13635">
    <property type="entry name" value="DUF4143"/>
    <property type="match status" value="1"/>
</dbReference>
<evidence type="ECO:0000313" key="2">
    <source>
        <dbReference type="Proteomes" id="UP000242087"/>
    </source>
</evidence>
<comment type="caution">
    <text evidence="1">The sequence shown here is derived from an EMBL/GenBank/DDBJ whole genome shotgun (WGS) entry which is preliminary data.</text>
</comment>
<dbReference type="SUPFAM" id="SSF52540">
    <property type="entry name" value="P-loop containing nucleoside triphosphate hydrolases"/>
    <property type="match status" value="1"/>
</dbReference>
<dbReference type="EMBL" id="PYVF01000061">
    <property type="protein sequence ID" value="PTB88449.1"/>
    <property type="molecule type" value="Genomic_DNA"/>
</dbReference>
<organism evidence="1 2">
    <name type="scientific">Pseudidiomarina aestuarii</name>
    <dbReference type="NCBI Taxonomy" id="624146"/>
    <lineage>
        <taxon>Bacteria</taxon>
        <taxon>Pseudomonadati</taxon>
        <taxon>Pseudomonadota</taxon>
        <taxon>Gammaproteobacteria</taxon>
        <taxon>Alteromonadales</taxon>
        <taxon>Idiomarinaceae</taxon>
        <taxon>Pseudidiomarina</taxon>
    </lineage>
</organism>
<evidence type="ECO:0000313" key="1">
    <source>
        <dbReference type="EMBL" id="PTB88449.1"/>
    </source>
</evidence>
<name>A0A2T4D3R8_9GAMM</name>
<dbReference type="PANTHER" id="PTHR33295:SF7">
    <property type="entry name" value="ATPASE"/>
    <property type="match status" value="1"/>
</dbReference>
<reference evidence="1 2" key="1">
    <citation type="submission" date="2018-03" db="EMBL/GenBank/DDBJ databases">
        <title>Cross-interface Injection: A General Nanoliter Liquid Handling Method Applied to Single Cells Genome Amplification Automated Nanoliter Liquid Handling Applied to Single Cell Multiple Displacement Amplification.</title>
        <authorList>
            <person name="Yun J."/>
            <person name="Xu P."/>
            <person name="Xu J."/>
            <person name="Dai X."/>
            <person name="Wang Y."/>
            <person name="Zheng X."/>
            <person name="Cao C."/>
            <person name="Yi Q."/>
            <person name="Zhu Y."/>
            <person name="Wang L."/>
            <person name="Dong Z."/>
            <person name="Huang Y."/>
            <person name="Huang L."/>
            <person name="Du W."/>
        </authorList>
    </citation>
    <scope>NUCLEOTIDE SEQUENCE [LARGE SCALE GENOMIC DNA]</scope>
    <source>
        <strain evidence="1 2">A12-4</strain>
    </source>
</reference>
<dbReference type="Pfam" id="PF13173">
    <property type="entry name" value="AAA_14"/>
    <property type="match status" value="1"/>
</dbReference>
<dbReference type="InterPro" id="IPR041682">
    <property type="entry name" value="AAA_14"/>
</dbReference>
<sequence>MKRQLLDSLINWQNKVERKPILIDGARQTGKTYLLRNLFGQRFNNVVRIDFLERPSFAEAFENSLTPQDIISSLELLTEQVIDPRRDLVIFDEIGECPRAVTSLKYFAEQTPHYFIAASGSNIGLLNSFPVGKVEQHYLRPLSFKEYLWATEQPALIKAFEERQNSAAAHTKLMEQLTDYYFTGGMPEAVSEWFRLKDESILTRIEAVSQIHANLIEGYQRDFGKYSGQIDAQLIEAVFNAIPAQLASVVDESVKRFRFKDVYGKKSRYADFENAIAWLHRCRLTLLNYPIEGRPQAPLAAYKKDNRVKLYLFDTGLLNHMLGSSYREIKNQAYDYKGYIAENFVQQEFAVGGLEPSFGWSDARAEIEFIVSDDSGQIIPVEVKSGTRTRAKSLLSYKQRYSPERTIKLSATQGSALVEKHNIVRPLYYVETIFDLLSESSKL</sequence>
<accession>A0A2T4D3R8</accession>
<dbReference type="Proteomes" id="UP000242087">
    <property type="component" value="Unassembled WGS sequence"/>
</dbReference>
<dbReference type="AlphaFoldDB" id="A0A2T4D3R8"/>
<protein>
    <submittedName>
        <fullName evidence="1">AAA family ATPase</fullName>
    </submittedName>
</protein>
<dbReference type="InterPro" id="IPR025420">
    <property type="entry name" value="DUF4143"/>
</dbReference>
<proteinExistence type="predicted"/>